<dbReference type="Gene3D" id="3.30.70.100">
    <property type="match status" value="1"/>
</dbReference>
<dbReference type="GO" id="GO:0016020">
    <property type="term" value="C:membrane"/>
    <property type="evidence" value="ECO:0007669"/>
    <property type="project" value="InterPro"/>
</dbReference>
<dbReference type="GeneID" id="76832871"/>
<feature type="domain" description="Mechanosensitive ion channel MscS C-terminal" evidence="1">
    <location>
        <begin position="36"/>
        <end position="120"/>
    </location>
</feature>
<dbReference type="InterPro" id="IPR049278">
    <property type="entry name" value="MS_channel_C"/>
</dbReference>
<keyword evidence="3" id="KW-1185">Reference proteome</keyword>
<evidence type="ECO:0000313" key="3">
    <source>
        <dbReference type="Proteomes" id="UP000244727"/>
    </source>
</evidence>
<dbReference type="InterPro" id="IPR045275">
    <property type="entry name" value="MscS_archaea/bacteria_type"/>
</dbReference>
<dbReference type="SUPFAM" id="SSF82689">
    <property type="entry name" value="Mechanosensitive channel protein MscS (YggB), C-terminal domain"/>
    <property type="match status" value="1"/>
</dbReference>
<organism evidence="2 3">
    <name type="scientific">Halococcoides cellulosivorans</name>
    <dbReference type="NCBI Taxonomy" id="1679096"/>
    <lineage>
        <taxon>Archaea</taxon>
        <taxon>Methanobacteriati</taxon>
        <taxon>Methanobacteriota</taxon>
        <taxon>Stenosarchaea group</taxon>
        <taxon>Halobacteria</taxon>
        <taxon>Halobacteriales</taxon>
        <taxon>Haloarculaceae</taxon>
        <taxon>Halococcoides</taxon>
    </lineage>
</organism>
<dbReference type="KEGG" id="harc:HARCEL1_00575"/>
<dbReference type="InterPro" id="IPR011066">
    <property type="entry name" value="MscS_channel_C_sf"/>
</dbReference>
<dbReference type="AlphaFoldDB" id="A0A2R4WXQ5"/>
<reference evidence="2 3" key="1">
    <citation type="submission" date="2018-04" db="EMBL/GenBank/DDBJ databases">
        <title>Halococcoides cellulosivorans gen. nov., sp. nov., an extremely halophilic cellulose-utilizing haloarchaeon from hypersaline lakes.</title>
        <authorList>
            <person name="Sorokin D.Y."/>
            <person name="Toshchakov S.V."/>
            <person name="Samarov N.I."/>
            <person name="Korzhenkov A."/>
            <person name="Kublanov I.V."/>
        </authorList>
    </citation>
    <scope>NUCLEOTIDE SEQUENCE [LARGE SCALE GENOMIC DNA]</scope>
    <source>
        <strain evidence="2 3">HArcel1</strain>
    </source>
</reference>
<name>A0A2R4WXQ5_9EURY</name>
<dbReference type="Proteomes" id="UP000244727">
    <property type="component" value="Chromosome"/>
</dbReference>
<evidence type="ECO:0000259" key="1">
    <source>
        <dbReference type="Pfam" id="PF21082"/>
    </source>
</evidence>
<dbReference type="GO" id="GO:0008381">
    <property type="term" value="F:mechanosensitive monoatomic ion channel activity"/>
    <property type="evidence" value="ECO:0007669"/>
    <property type="project" value="InterPro"/>
</dbReference>
<dbReference type="Pfam" id="PF21082">
    <property type="entry name" value="MS_channel_3rd"/>
    <property type="match status" value="1"/>
</dbReference>
<gene>
    <name evidence="2" type="ORF">HARCEL1_00575</name>
</gene>
<evidence type="ECO:0000313" key="2">
    <source>
        <dbReference type="EMBL" id="AWB26318.1"/>
    </source>
</evidence>
<proteinExistence type="predicted"/>
<dbReference type="RefSeq" id="WP_108380687.1">
    <property type="nucleotide sequence ID" value="NZ_CP028858.1"/>
</dbReference>
<accession>A0A2R4WXQ5</accession>
<dbReference type="PANTHER" id="PTHR30221:SF20">
    <property type="entry name" value="SMALL-CONDUCTANCE MECHANOSENSITIVE CHANNEL"/>
    <property type="match status" value="1"/>
</dbReference>
<dbReference type="PANTHER" id="PTHR30221">
    <property type="entry name" value="SMALL-CONDUCTANCE MECHANOSENSITIVE CHANNEL"/>
    <property type="match status" value="1"/>
</dbReference>
<protein>
    <recommendedName>
        <fullName evidence="1">Mechanosensitive ion channel MscS C-terminal domain-containing protein</fullName>
    </recommendedName>
</protein>
<sequence length="133" mass="15077">MLRSPQGETHVIPNDEVIKRDITNLGKDRYRNDVLVGVDFATDIDHATSVCDAILEDLIEHADNDIDGYHPTTVKDFDDSQITLAVKMWVEEPRPIAINQAQTTVLSAIQTQFDEEDISIPFPQRTISERESR</sequence>
<dbReference type="EMBL" id="CP028858">
    <property type="protein sequence ID" value="AWB26318.1"/>
    <property type="molecule type" value="Genomic_DNA"/>
</dbReference>